<name>A0ABQ9XCP6_9EUKA</name>
<comment type="caution">
    <text evidence="2">The sequence shown here is derived from an EMBL/GenBank/DDBJ whole genome shotgun (WGS) entry which is preliminary data.</text>
</comment>
<accession>A0ABQ9XCP6</accession>
<organism evidence="2 3">
    <name type="scientific">Blattamonas nauphoetae</name>
    <dbReference type="NCBI Taxonomy" id="2049346"/>
    <lineage>
        <taxon>Eukaryota</taxon>
        <taxon>Metamonada</taxon>
        <taxon>Preaxostyla</taxon>
        <taxon>Oxymonadida</taxon>
        <taxon>Blattamonas</taxon>
    </lineage>
</organism>
<evidence type="ECO:0000313" key="3">
    <source>
        <dbReference type="Proteomes" id="UP001281761"/>
    </source>
</evidence>
<reference evidence="2 3" key="1">
    <citation type="journal article" date="2022" name="bioRxiv">
        <title>Genomics of Preaxostyla Flagellates Illuminates Evolutionary Transitions and the Path Towards Mitochondrial Loss.</title>
        <authorList>
            <person name="Novak L.V.F."/>
            <person name="Treitli S.C."/>
            <person name="Pyrih J."/>
            <person name="Halakuc P."/>
            <person name="Pipaliya S.V."/>
            <person name="Vacek V."/>
            <person name="Brzon O."/>
            <person name="Soukal P."/>
            <person name="Eme L."/>
            <person name="Dacks J.B."/>
            <person name="Karnkowska A."/>
            <person name="Elias M."/>
            <person name="Hampl V."/>
        </authorList>
    </citation>
    <scope>NUCLEOTIDE SEQUENCE [LARGE SCALE GENOMIC DNA]</scope>
    <source>
        <strain evidence="2">NAU3</strain>
        <tissue evidence="2">Gut</tissue>
    </source>
</reference>
<evidence type="ECO:0000313" key="2">
    <source>
        <dbReference type="EMBL" id="KAK2949711.1"/>
    </source>
</evidence>
<protein>
    <submittedName>
        <fullName evidence="2">Uncharacterized protein</fullName>
    </submittedName>
</protein>
<dbReference type="Proteomes" id="UP001281761">
    <property type="component" value="Unassembled WGS sequence"/>
</dbReference>
<evidence type="ECO:0000256" key="1">
    <source>
        <dbReference type="SAM" id="Coils"/>
    </source>
</evidence>
<keyword evidence="3" id="KW-1185">Reference proteome</keyword>
<sequence>MSVCLQDLLEIHRHDEMRHQQIGHQPYNDQDNQLLTNLLQLNTKCVNLERDIESLRADKEQLLSIVSSLRTENEQLQQAKAKADQIKIKQLFNQETTQRTTNKLQQENDLLRALLAKAAQKQEESERVIAELKQSLQPITTEVARRELFFVSSEIIVAFSPDHFRVSGSTVTNISGKLAGCFTKPVSKGIHRLSIKTEAPDVMIGVCDAAECPKYLTTGVYTSPKAALMSKSSGKILSTGADVFLNTPPLPRQEWSAEADLEQRTLHFFVDGVQQPHHFINIPVPLVLAINAGSQDRPIEITFWGEETQSHVTFAGTGHYLGHSVVTPIVMKILKGSA</sequence>
<feature type="coiled-coil region" evidence="1">
    <location>
        <begin position="38"/>
        <end position="135"/>
    </location>
</feature>
<dbReference type="EMBL" id="JARBJD010000151">
    <property type="protein sequence ID" value="KAK2949711.1"/>
    <property type="molecule type" value="Genomic_DNA"/>
</dbReference>
<proteinExistence type="predicted"/>
<keyword evidence="1" id="KW-0175">Coiled coil</keyword>
<gene>
    <name evidence="2" type="ORF">BLNAU_15382</name>
</gene>